<reference evidence="2" key="1">
    <citation type="submission" date="2014-07" db="EMBL/GenBank/DDBJ databases">
        <authorList>
            <person name="Martin A.A"/>
            <person name="De Silva N."/>
        </authorList>
    </citation>
    <scope>NUCLEOTIDE SEQUENCE</scope>
</reference>
<organism evidence="2 3">
    <name type="scientific">Strongyloides venezuelensis</name>
    <name type="common">Threadworm</name>
    <dbReference type="NCBI Taxonomy" id="75913"/>
    <lineage>
        <taxon>Eukaryota</taxon>
        <taxon>Metazoa</taxon>
        <taxon>Ecdysozoa</taxon>
        <taxon>Nematoda</taxon>
        <taxon>Chromadorea</taxon>
        <taxon>Rhabditida</taxon>
        <taxon>Tylenchina</taxon>
        <taxon>Panagrolaimomorpha</taxon>
        <taxon>Strongyloidoidea</taxon>
        <taxon>Strongyloididae</taxon>
        <taxon>Strongyloides</taxon>
    </lineage>
</organism>
<name>A0A0K0G698_STRVS</name>
<sequence>MLEDLLIAYEKKSKKNESGLHDKLLLCKGAIVMIKRNLDLDKSVCNGARGSIEDIIFKPNVNVDKKLKVNDVNEVKVRLYDTGNVILISSSWHYFICEKV</sequence>
<dbReference type="InterPro" id="IPR049163">
    <property type="entry name" value="Pif1-like_2B_dom"/>
</dbReference>
<evidence type="ECO:0000313" key="3">
    <source>
        <dbReference type="WBParaSite" id="SVE_2028100.1"/>
    </source>
</evidence>
<evidence type="ECO:0000259" key="1">
    <source>
        <dbReference type="Pfam" id="PF21530"/>
    </source>
</evidence>
<dbReference type="WBParaSite" id="SVE_2028100.1">
    <property type="protein sequence ID" value="SVE_2028100.1"/>
    <property type="gene ID" value="SVE_2028100"/>
</dbReference>
<accession>A0A0K0G698</accession>
<dbReference type="Pfam" id="PF21530">
    <property type="entry name" value="Pif1_2B_dom"/>
    <property type="match status" value="1"/>
</dbReference>
<dbReference type="STRING" id="75913.A0A0K0G698"/>
<reference evidence="3" key="2">
    <citation type="submission" date="2015-08" db="UniProtKB">
        <authorList>
            <consortium name="WormBaseParasite"/>
        </authorList>
    </citation>
    <scope>IDENTIFICATION</scope>
</reference>
<dbReference type="AlphaFoldDB" id="A0A0K0G698"/>
<evidence type="ECO:0000313" key="2">
    <source>
        <dbReference type="Proteomes" id="UP000035680"/>
    </source>
</evidence>
<proteinExistence type="predicted"/>
<protein>
    <submittedName>
        <fullName evidence="3">ATP-dependent DNA helicase</fullName>
    </submittedName>
</protein>
<dbReference type="Proteomes" id="UP000035680">
    <property type="component" value="Unassembled WGS sequence"/>
</dbReference>
<feature type="domain" description="DNA helicase Pif1-like 2B" evidence="1">
    <location>
        <begin position="23"/>
        <end position="52"/>
    </location>
</feature>
<keyword evidence="2" id="KW-1185">Reference proteome</keyword>